<dbReference type="InterPro" id="IPR050490">
    <property type="entry name" value="Bact_solute-bd_prot1"/>
</dbReference>
<evidence type="ECO:0000313" key="5">
    <source>
        <dbReference type="Proteomes" id="UP001466331"/>
    </source>
</evidence>
<accession>A0ABU9UAF3</accession>
<feature type="signal peptide" evidence="3">
    <location>
        <begin position="1"/>
        <end position="20"/>
    </location>
</feature>
<dbReference type="EMBL" id="JBCHKQ010000001">
    <property type="protein sequence ID" value="MEM5947651.1"/>
    <property type="molecule type" value="Genomic_DNA"/>
</dbReference>
<dbReference type="SUPFAM" id="SSF53850">
    <property type="entry name" value="Periplasmic binding protein-like II"/>
    <property type="match status" value="1"/>
</dbReference>
<dbReference type="PANTHER" id="PTHR43649:SF14">
    <property type="entry name" value="BLR3389 PROTEIN"/>
    <property type="match status" value="1"/>
</dbReference>
<proteinExistence type="inferred from homology"/>
<dbReference type="Pfam" id="PF01547">
    <property type="entry name" value="SBP_bac_1"/>
    <property type="match status" value="1"/>
</dbReference>
<evidence type="ECO:0000313" key="4">
    <source>
        <dbReference type="EMBL" id="MEM5947651.1"/>
    </source>
</evidence>
<comment type="similarity">
    <text evidence="2">Belongs to the bacterial solute-binding protein 1 family.</text>
</comment>
<keyword evidence="3" id="KW-0732">Signal</keyword>
<protein>
    <submittedName>
        <fullName evidence="4">Extracellular solute-binding protein</fullName>
    </submittedName>
</protein>
<comment type="subcellular location">
    <subcellularLocation>
        <location evidence="1">Periplasm</location>
    </subcellularLocation>
</comment>
<keyword evidence="5" id="KW-1185">Reference proteome</keyword>
<evidence type="ECO:0000256" key="1">
    <source>
        <dbReference type="ARBA" id="ARBA00004418"/>
    </source>
</evidence>
<comment type="caution">
    <text evidence="4">The sequence shown here is derived from an EMBL/GenBank/DDBJ whole genome shotgun (WGS) entry which is preliminary data.</text>
</comment>
<dbReference type="RefSeq" id="WP_420069093.1">
    <property type="nucleotide sequence ID" value="NZ_JBCHKQ010000001.1"/>
</dbReference>
<organism evidence="4 5">
    <name type="scientific">Rarispira pelagica</name>
    <dbReference type="NCBI Taxonomy" id="3141764"/>
    <lineage>
        <taxon>Bacteria</taxon>
        <taxon>Pseudomonadati</taxon>
        <taxon>Spirochaetota</taxon>
        <taxon>Spirochaetia</taxon>
        <taxon>Winmispirales</taxon>
        <taxon>Winmispiraceae</taxon>
        <taxon>Rarispira</taxon>
    </lineage>
</organism>
<reference evidence="4 5" key="1">
    <citation type="submission" date="2024-03" db="EMBL/GenBank/DDBJ databases">
        <title>Ignisphaera cupida sp. nov., a hyperthermophilic hydrolytic archaeon from a hot spring of Kamchatka, and proposal of Ignisphaeraceae fam. nov.</title>
        <authorList>
            <person name="Podosokorskaya O.A."/>
            <person name="Elcheninov A.G."/>
            <person name="Maltseva A.I."/>
            <person name="Zayulina K.S."/>
            <person name="Novikov A."/>
            <person name="Merkel A.Y."/>
        </authorList>
    </citation>
    <scope>NUCLEOTIDE SEQUENCE [LARGE SCALE GENOMIC DNA]</scope>
    <source>
        <strain evidence="4 5">38H-sp</strain>
    </source>
</reference>
<dbReference type="PANTHER" id="PTHR43649">
    <property type="entry name" value="ARABINOSE-BINDING PROTEIN-RELATED"/>
    <property type="match status" value="1"/>
</dbReference>
<evidence type="ECO:0000256" key="3">
    <source>
        <dbReference type="SAM" id="SignalP"/>
    </source>
</evidence>
<evidence type="ECO:0000256" key="2">
    <source>
        <dbReference type="ARBA" id="ARBA00008520"/>
    </source>
</evidence>
<sequence>MKKTLLTLLMFALVAGFAFASASQETGGGKKVTIDVLAYGDNANPEGQNWIRIVEAFMNENPNVDVKYELLYDEAYHQKVTARLASGDVPDMAYMGADARWGKPWQEAGQQVDHRPFLDANYYDLSLIPPMGPNGEVYYVPLGTSNITTVLYMNKKLVESLGFSAPKTYEDIVAMVPAAKKKGLTVLEIAGGTGWVWGSCFMSGVVARITGDPHWVSKAVKGEKKFTDPDFVASLAIIKKMVDDGVIDKKSLLVDYGGALTNFNNGKSLFMIDGQWRAGSIDPTLAEDTILLPLPKLPGQKPGMDDSVAAAISIGYGLTKKGSEDAAVRNAGVKFLEYFNSVPEVTIRLQDGAIVAPVLKNFPVPEDLPTISKRKIELANRAKIVTDVIDAYLAGAANETLNAGMQKIVGGEITPEQLAKQVEELARQ</sequence>
<dbReference type="Proteomes" id="UP001466331">
    <property type="component" value="Unassembled WGS sequence"/>
</dbReference>
<feature type="chain" id="PRO_5045059110" evidence="3">
    <location>
        <begin position="21"/>
        <end position="428"/>
    </location>
</feature>
<dbReference type="InterPro" id="IPR006059">
    <property type="entry name" value="SBP"/>
</dbReference>
<gene>
    <name evidence="4" type="ORF">WKV44_03745</name>
</gene>
<dbReference type="Gene3D" id="3.40.190.10">
    <property type="entry name" value="Periplasmic binding protein-like II"/>
    <property type="match status" value="2"/>
</dbReference>
<name>A0ABU9UAF3_9SPIR</name>